<gene>
    <name evidence="3" type="ORF">ERL59_08485</name>
</gene>
<dbReference type="SUPFAM" id="SSF47413">
    <property type="entry name" value="lambda repressor-like DNA-binding domains"/>
    <property type="match status" value="1"/>
</dbReference>
<name>A0A6N9Q2L6_9BACL</name>
<keyword evidence="4" id="KW-1185">Reference proteome</keyword>
<proteinExistence type="predicted"/>
<dbReference type="Proteomes" id="UP000448943">
    <property type="component" value="Unassembled WGS sequence"/>
</dbReference>
<organism evidence="3 4">
    <name type="scientific">Chengkuizengella marina</name>
    <dbReference type="NCBI Taxonomy" id="2507566"/>
    <lineage>
        <taxon>Bacteria</taxon>
        <taxon>Bacillati</taxon>
        <taxon>Bacillota</taxon>
        <taxon>Bacilli</taxon>
        <taxon>Bacillales</taxon>
        <taxon>Paenibacillaceae</taxon>
        <taxon>Chengkuizengella</taxon>
    </lineage>
</organism>
<dbReference type="EMBL" id="SIJB01000020">
    <property type="protein sequence ID" value="NBI28994.1"/>
    <property type="molecule type" value="Genomic_DNA"/>
</dbReference>
<evidence type="ECO:0000313" key="3">
    <source>
        <dbReference type="EMBL" id="NBI28994.1"/>
    </source>
</evidence>
<feature type="domain" description="HTH cro/C1-type" evidence="2">
    <location>
        <begin position="14"/>
        <end position="47"/>
    </location>
</feature>
<protein>
    <submittedName>
        <fullName evidence="3">Transcriptional regulator</fullName>
    </submittedName>
</protein>
<dbReference type="AlphaFoldDB" id="A0A6N9Q2L6"/>
<evidence type="ECO:0000259" key="2">
    <source>
        <dbReference type="Pfam" id="PF13443"/>
    </source>
</evidence>
<dbReference type="InterPro" id="IPR010982">
    <property type="entry name" value="Lambda_DNA-bd_dom_sf"/>
</dbReference>
<feature type="region of interest" description="Disordered" evidence="1">
    <location>
        <begin position="1"/>
        <end position="34"/>
    </location>
</feature>
<comment type="caution">
    <text evidence="3">The sequence shown here is derived from an EMBL/GenBank/DDBJ whole genome shotgun (WGS) entry which is preliminary data.</text>
</comment>
<accession>A0A6N9Q2L6</accession>
<dbReference type="RefSeq" id="WP_160645794.1">
    <property type="nucleotide sequence ID" value="NZ_SIJB01000020.1"/>
</dbReference>
<sequence>MGIWGKGLGRPRSRLGKYLDDNEIPQKSMEEKTGINKDTMSKLCNKKDYSPNEKTKQKVIKVLKEKDKKADINTFW</sequence>
<dbReference type="OrthoDB" id="2186666at2"/>
<dbReference type="Pfam" id="PF13443">
    <property type="entry name" value="HTH_26"/>
    <property type="match status" value="1"/>
</dbReference>
<dbReference type="GO" id="GO:0003677">
    <property type="term" value="F:DNA binding"/>
    <property type="evidence" value="ECO:0007669"/>
    <property type="project" value="InterPro"/>
</dbReference>
<evidence type="ECO:0000313" key="4">
    <source>
        <dbReference type="Proteomes" id="UP000448943"/>
    </source>
</evidence>
<evidence type="ECO:0000256" key="1">
    <source>
        <dbReference type="SAM" id="MobiDB-lite"/>
    </source>
</evidence>
<dbReference type="InterPro" id="IPR001387">
    <property type="entry name" value="Cro/C1-type_HTH"/>
</dbReference>
<reference evidence="3 4" key="1">
    <citation type="submission" date="2019-01" db="EMBL/GenBank/DDBJ databases">
        <title>Chengkuizengella sp. nov., isolated from deep-sea sediment of East Pacific Ocean.</title>
        <authorList>
            <person name="Yang J."/>
            <person name="Lai Q."/>
            <person name="Shao Z."/>
        </authorList>
    </citation>
    <scope>NUCLEOTIDE SEQUENCE [LARGE SCALE GENOMIC DNA]</scope>
    <source>
        <strain evidence="3 4">YPA3-1-1</strain>
    </source>
</reference>